<feature type="compositionally biased region" description="Low complexity" evidence="1">
    <location>
        <begin position="54"/>
        <end position="82"/>
    </location>
</feature>
<evidence type="ECO:0000313" key="2">
    <source>
        <dbReference type="EMBL" id="SMF02142.1"/>
    </source>
</evidence>
<dbReference type="AlphaFoldDB" id="A0A1X7CSE8"/>
<evidence type="ECO:0000256" key="1">
    <source>
        <dbReference type="SAM" id="MobiDB-lite"/>
    </source>
</evidence>
<reference evidence="3" key="1">
    <citation type="submission" date="2017-04" db="EMBL/GenBank/DDBJ databases">
        <authorList>
            <person name="Varghese N."/>
            <person name="Submissions S."/>
        </authorList>
    </citation>
    <scope>NUCLEOTIDE SEQUENCE [LARGE SCALE GENOMIC DNA]</scope>
    <source>
        <strain evidence="3">NIO-1021</strain>
    </source>
</reference>
<dbReference type="RefSeq" id="WP_121544252.1">
    <property type="nucleotide sequence ID" value="NZ_JAKREC010000027.1"/>
</dbReference>
<keyword evidence="3" id="KW-1185">Reference proteome</keyword>
<name>A0A1X7CSE8_9MICC</name>
<protein>
    <submittedName>
        <fullName evidence="2">Uncharacterized protein</fullName>
    </submittedName>
</protein>
<dbReference type="EMBL" id="FXAC01000005">
    <property type="protein sequence ID" value="SMF02142.1"/>
    <property type="molecule type" value="Genomic_DNA"/>
</dbReference>
<feature type="region of interest" description="Disordered" evidence="1">
    <location>
        <begin position="54"/>
        <end position="89"/>
    </location>
</feature>
<evidence type="ECO:0000313" key="3">
    <source>
        <dbReference type="Proteomes" id="UP000192929"/>
    </source>
</evidence>
<accession>A0A1X7CSE8</accession>
<feature type="region of interest" description="Disordered" evidence="1">
    <location>
        <begin position="1"/>
        <end position="23"/>
    </location>
</feature>
<sequence>MTEPPASRRARLPKRAEWTARGHLGPAVVILPHDVQDMKMPELGPENWVSRSIAAAPAAGGSASSQAPAPTTTPSPLRSATANPGRHEP</sequence>
<proteinExistence type="predicted"/>
<dbReference type="Proteomes" id="UP000192929">
    <property type="component" value="Unassembled WGS sequence"/>
</dbReference>
<organism evidence="2 3">
    <name type="scientific">Kocuria marina subsp. indica</name>
    <dbReference type="NCBI Taxonomy" id="1049583"/>
    <lineage>
        <taxon>Bacteria</taxon>
        <taxon>Bacillati</taxon>
        <taxon>Actinomycetota</taxon>
        <taxon>Actinomycetes</taxon>
        <taxon>Micrococcales</taxon>
        <taxon>Micrococcaceae</taxon>
        <taxon>Kocuria</taxon>
    </lineage>
</organism>
<gene>
    <name evidence="2" type="ORF">SAMN06296028_105146</name>
</gene>